<sequence>MYVGCWSYSSSYCSSELDITFDMTWDSHYQNVYSITGIQPVLQILEKSMVEINKEETGYWDSNTNLFLIVYYTALTSVKIKDMHLQLSAAVESFLMNFDVAPLVQLLLNSSLLSQKDHNNIVQFTESIFNTCFQVLKKN</sequence>
<name>A0A8H3KVN0_9GLOM</name>
<gene>
    <name evidence="1" type="ORF">RCL2_000225500</name>
</gene>
<comment type="caution">
    <text evidence="1">The sequence shown here is derived from an EMBL/GenBank/DDBJ whole genome shotgun (WGS) entry which is preliminary data.</text>
</comment>
<organism evidence="1 2">
    <name type="scientific">Rhizophagus clarus</name>
    <dbReference type="NCBI Taxonomy" id="94130"/>
    <lineage>
        <taxon>Eukaryota</taxon>
        <taxon>Fungi</taxon>
        <taxon>Fungi incertae sedis</taxon>
        <taxon>Mucoromycota</taxon>
        <taxon>Glomeromycotina</taxon>
        <taxon>Glomeromycetes</taxon>
        <taxon>Glomerales</taxon>
        <taxon>Glomeraceae</taxon>
        <taxon>Rhizophagus</taxon>
    </lineage>
</organism>
<reference evidence="1" key="1">
    <citation type="submission" date="2019-10" db="EMBL/GenBank/DDBJ databases">
        <title>Conservation and host-specific expression of non-tandemly repeated heterogenous ribosome RNA gene in arbuscular mycorrhizal fungi.</title>
        <authorList>
            <person name="Maeda T."/>
            <person name="Kobayashi Y."/>
            <person name="Nakagawa T."/>
            <person name="Ezawa T."/>
            <person name="Yamaguchi K."/>
            <person name="Bino T."/>
            <person name="Nishimoto Y."/>
            <person name="Shigenobu S."/>
            <person name="Kawaguchi M."/>
        </authorList>
    </citation>
    <scope>NUCLEOTIDE SEQUENCE</scope>
    <source>
        <strain evidence="1">HR1</strain>
    </source>
</reference>
<protein>
    <submittedName>
        <fullName evidence="1">Uncharacterized protein</fullName>
    </submittedName>
</protein>
<evidence type="ECO:0000313" key="1">
    <source>
        <dbReference type="EMBL" id="GES74790.1"/>
    </source>
</evidence>
<dbReference type="AlphaFoldDB" id="A0A8H3KVN0"/>
<dbReference type="EMBL" id="BLAL01000012">
    <property type="protein sequence ID" value="GES74790.1"/>
    <property type="molecule type" value="Genomic_DNA"/>
</dbReference>
<evidence type="ECO:0000313" key="2">
    <source>
        <dbReference type="Proteomes" id="UP000615446"/>
    </source>
</evidence>
<proteinExistence type="predicted"/>
<dbReference type="Proteomes" id="UP000615446">
    <property type="component" value="Unassembled WGS sequence"/>
</dbReference>
<accession>A0A8H3KVN0</accession>